<dbReference type="InterPro" id="IPR011051">
    <property type="entry name" value="RmlC_Cupin_sf"/>
</dbReference>
<evidence type="ECO:0000313" key="7">
    <source>
        <dbReference type="Proteomes" id="UP000282002"/>
    </source>
</evidence>
<reference evidence="6 7" key="1">
    <citation type="submission" date="2018-12" db="EMBL/GenBank/DDBJ databases">
        <title>Complete genome sequencing of Tabrizicola sp. K13M18.</title>
        <authorList>
            <person name="Bae J.-W."/>
        </authorList>
    </citation>
    <scope>NUCLEOTIDE SEQUENCE [LARGE SCALE GENOMIC DNA]</scope>
    <source>
        <strain evidence="6 7">K13M18</strain>
    </source>
</reference>
<dbReference type="RefSeq" id="WP_125325756.1">
    <property type="nucleotide sequence ID" value="NZ_CP034328.1"/>
</dbReference>
<protein>
    <submittedName>
        <fullName evidence="6">AraC family transcriptional regulator</fullName>
    </submittedName>
</protein>
<dbReference type="Gene3D" id="1.10.10.60">
    <property type="entry name" value="Homeodomain-like"/>
    <property type="match status" value="2"/>
</dbReference>
<dbReference type="AlphaFoldDB" id="A0A3S8U7H5"/>
<dbReference type="InterPro" id="IPR020449">
    <property type="entry name" value="Tscrpt_reg_AraC-type_HTH"/>
</dbReference>
<dbReference type="SUPFAM" id="SSF51182">
    <property type="entry name" value="RmlC-like cupins"/>
    <property type="match status" value="1"/>
</dbReference>
<accession>A0A3S8U7H5</accession>
<dbReference type="InterPro" id="IPR018062">
    <property type="entry name" value="HTH_AraC-typ_CS"/>
</dbReference>
<evidence type="ECO:0000313" key="6">
    <source>
        <dbReference type="EMBL" id="AZL59561.1"/>
    </source>
</evidence>
<dbReference type="GO" id="GO:0003700">
    <property type="term" value="F:DNA-binding transcription factor activity"/>
    <property type="evidence" value="ECO:0007669"/>
    <property type="project" value="InterPro"/>
</dbReference>
<keyword evidence="1" id="KW-0805">Transcription regulation</keyword>
<evidence type="ECO:0000256" key="1">
    <source>
        <dbReference type="ARBA" id="ARBA00023015"/>
    </source>
</evidence>
<dbReference type="InterPro" id="IPR009057">
    <property type="entry name" value="Homeodomain-like_sf"/>
</dbReference>
<dbReference type="SUPFAM" id="SSF46689">
    <property type="entry name" value="Homeodomain-like"/>
    <property type="match status" value="2"/>
</dbReference>
<evidence type="ECO:0000256" key="4">
    <source>
        <dbReference type="SAM" id="MobiDB-lite"/>
    </source>
</evidence>
<dbReference type="PRINTS" id="PR00032">
    <property type="entry name" value="HTHARAC"/>
</dbReference>
<dbReference type="GO" id="GO:0043565">
    <property type="term" value="F:sequence-specific DNA binding"/>
    <property type="evidence" value="ECO:0007669"/>
    <property type="project" value="InterPro"/>
</dbReference>
<dbReference type="PANTHER" id="PTHR46796:SF7">
    <property type="entry name" value="ARAC FAMILY TRANSCRIPTIONAL REGULATOR"/>
    <property type="match status" value="1"/>
</dbReference>
<feature type="region of interest" description="Disordered" evidence="4">
    <location>
        <begin position="293"/>
        <end position="323"/>
    </location>
</feature>
<feature type="compositionally biased region" description="Polar residues" evidence="4">
    <location>
        <begin position="301"/>
        <end position="312"/>
    </location>
</feature>
<dbReference type="PROSITE" id="PS01124">
    <property type="entry name" value="HTH_ARAC_FAMILY_2"/>
    <property type="match status" value="1"/>
</dbReference>
<gene>
    <name evidence="6" type="ORF">EI545_12380</name>
</gene>
<keyword evidence="2" id="KW-0238">DNA-binding</keyword>
<dbReference type="SMART" id="SM00342">
    <property type="entry name" value="HTH_ARAC"/>
    <property type="match status" value="1"/>
</dbReference>
<proteinExistence type="predicted"/>
<keyword evidence="3" id="KW-0804">Transcription</keyword>
<dbReference type="PANTHER" id="PTHR46796">
    <property type="entry name" value="HTH-TYPE TRANSCRIPTIONAL ACTIVATOR RHAS-RELATED"/>
    <property type="match status" value="1"/>
</dbReference>
<dbReference type="KEGG" id="taw:EI545_12380"/>
<dbReference type="OrthoDB" id="9783876at2"/>
<feature type="domain" description="HTH araC/xylS-type" evidence="5">
    <location>
        <begin position="202"/>
        <end position="300"/>
    </location>
</feature>
<dbReference type="Pfam" id="PF12852">
    <property type="entry name" value="Cupin_6"/>
    <property type="match status" value="1"/>
</dbReference>
<sequence length="337" mass="36507">MDPLSDIISLLRPQDCVAAGLDAGGDWSIQFGRHEGLKCNAVLKGSCWLAVEGVADPMRLEAGDCVILPQGRPFLLSARKARFGEDAETIYAPIPHGSTAVYGGGGDFYMTGSRFLLCGPAAGILLGTLPPVVRVRPGPQTEAVQWSLDRIAEELRVPRPGGALSIAHLSHFVLVQVMRCHLENAPPGAGGWLATMADRHILQATVAMHGDLARPWTVQELAGHAGLSRTAFAVRFRRISGLTPIGYLTQFRMLLAADRLRRTERSIAQIAEEVGYASESAFAVAFKRVTGSSPRGYARGPTTTPDETTQFEPSDRPIHRRGRNASNLITRLWPDVR</sequence>
<dbReference type="Pfam" id="PF12833">
    <property type="entry name" value="HTH_18"/>
    <property type="match status" value="1"/>
</dbReference>
<evidence type="ECO:0000256" key="3">
    <source>
        <dbReference type="ARBA" id="ARBA00023163"/>
    </source>
</evidence>
<keyword evidence="7" id="KW-1185">Reference proteome</keyword>
<dbReference type="PROSITE" id="PS00041">
    <property type="entry name" value="HTH_ARAC_FAMILY_1"/>
    <property type="match status" value="1"/>
</dbReference>
<evidence type="ECO:0000256" key="2">
    <source>
        <dbReference type="ARBA" id="ARBA00023125"/>
    </source>
</evidence>
<dbReference type="InterPro" id="IPR032783">
    <property type="entry name" value="AraC_lig"/>
</dbReference>
<dbReference type="InterPro" id="IPR050204">
    <property type="entry name" value="AraC_XylS_family_regulators"/>
</dbReference>
<dbReference type="Proteomes" id="UP000282002">
    <property type="component" value="Chromosome"/>
</dbReference>
<organism evidence="6 7">
    <name type="scientific">Tabrizicola piscis</name>
    <dbReference type="NCBI Taxonomy" id="2494374"/>
    <lineage>
        <taxon>Bacteria</taxon>
        <taxon>Pseudomonadati</taxon>
        <taxon>Pseudomonadota</taxon>
        <taxon>Alphaproteobacteria</taxon>
        <taxon>Rhodobacterales</taxon>
        <taxon>Paracoccaceae</taxon>
        <taxon>Tabrizicola</taxon>
    </lineage>
</organism>
<name>A0A3S8U7H5_9RHOB</name>
<evidence type="ECO:0000259" key="5">
    <source>
        <dbReference type="PROSITE" id="PS01124"/>
    </source>
</evidence>
<dbReference type="InterPro" id="IPR018060">
    <property type="entry name" value="HTH_AraC"/>
</dbReference>
<dbReference type="EMBL" id="CP034328">
    <property type="protein sequence ID" value="AZL59561.1"/>
    <property type="molecule type" value="Genomic_DNA"/>
</dbReference>